<dbReference type="AlphaFoldDB" id="A0A2M7FP06"/>
<dbReference type="GO" id="GO:0008757">
    <property type="term" value="F:S-adenosylmethionine-dependent methyltransferase activity"/>
    <property type="evidence" value="ECO:0007669"/>
    <property type="project" value="InterPro"/>
</dbReference>
<name>A0A2M7FP06_9BACT</name>
<dbReference type="Pfam" id="PF08241">
    <property type="entry name" value="Methyltransf_11"/>
    <property type="match status" value="1"/>
</dbReference>
<evidence type="ECO:0000313" key="3">
    <source>
        <dbReference type="Proteomes" id="UP000230556"/>
    </source>
</evidence>
<gene>
    <name evidence="2" type="ORF">COW38_02755</name>
</gene>
<dbReference type="InterPro" id="IPR013216">
    <property type="entry name" value="Methyltransf_11"/>
</dbReference>
<organism evidence="2 3">
    <name type="scientific">Candidatus Collierbacteria bacterium CG17_big_fil_post_rev_8_21_14_2_50_45_7</name>
    <dbReference type="NCBI Taxonomy" id="1974536"/>
    <lineage>
        <taxon>Bacteria</taxon>
        <taxon>Candidatus Collieribacteriota</taxon>
    </lineage>
</organism>
<accession>A0A2M7FP06</accession>
<evidence type="ECO:0000259" key="1">
    <source>
        <dbReference type="Pfam" id="PF08241"/>
    </source>
</evidence>
<dbReference type="Proteomes" id="UP000230556">
    <property type="component" value="Unassembled WGS sequence"/>
</dbReference>
<feature type="domain" description="Methyltransferase type 11" evidence="1">
    <location>
        <begin position="41"/>
        <end position="119"/>
    </location>
</feature>
<dbReference type="Gene3D" id="3.40.50.150">
    <property type="entry name" value="Vaccinia Virus protein VP39"/>
    <property type="match status" value="1"/>
</dbReference>
<proteinExistence type="predicted"/>
<reference evidence="3" key="1">
    <citation type="submission" date="2017-09" db="EMBL/GenBank/DDBJ databases">
        <title>Depth-based differentiation of microbial function through sediment-hosted aquifers and enrichment of novel symbionts in the deep terrestrial subsurface.</title>
        <authorList>
            <person name="Probst A.J."/>
            <person name="Ladd B."/>
            <person name="Jarett J.K."/>
            <person name="Geller-Mcgrath D.E."/>
            <person name="Sieber C.M.K."/>
            <person name="Emerson J.B."/>
            <person name="Anantharaman K."/>
            <person name="Thomas B.C."/>
            <person name="Malmstrom R."/>
            <person name="Stieglmeier M."/>
            <person name="Klingl A."/>
            <person name="Woyke T."/>
            <person name="Ryan C.M."/>
            <person name="Banfield J.F."/>
        </authorList>
    </citation>
    <scope>NUCLEOTIDE SEQUENCE [LARGE SCALE GENOMIC DNA]</scope>
</reference>
<dbReference type="EMBL" id="PFFO01000119">
    <property type="protein sequence ID" value="PIW07460.1"/>
    <property type="molecule type" value="Genomic_DNA"/>
</dbReference>
<comment type="caution">
    <text evidence="2">The sequence shown here is derived from an EMBL/GenBank/DDBJ whole genome shotgun (WGS) entry which is preliminary data.</text>
</comment>
<dbReference type="InterPro" id="IPR029063">
    <property type="entry name" value="SAM-dependent_MTases_sf"/>
</dbReference>
<dbReference type="SUPFAM" id="SSF53335">
    <property type="entry name" value="S-adenosyl-L-methionine-dependent methyltransferases"/>
    <property type="match status" value="1"/>
</dbReference>
<evidence type="ECO:0000313" key="2">
    <source>
        <dbReference type="EMBL" id="PIW07460.1"/>
    </source>
</evidence>
<sequence>MPARPILNLFKSSKYILKASLKFSTPRWKIVKSNLVGRNVLDFGLGMGSFAKCMLDDGYHVVGLDVDNTSLWKEIQPVIYDGKIIPFKNNVFDNTTVICVLHHCQKQEQLLNEIMRVSKRAIVIEDTYRNQLEHIAIAIRDSIENWEFYKHTYRSYPEWKKLCENNGWKVKHVKSWSSWDFGVLYGHQTCFVIEQ</sequence>
<protein>
    <recommendedName>
        <fullName evidence="1">Methyltransferase type 11 domain-containing protein</fullName>
    </recommendedName>
</protein>